<dbReference type="Gene3D" id="3.30.450.20">
    <property type="entry name" value="PAS domain"/>
    <property type="match status" value="1"/>
</dbReference>
<keyword evidence="10" id="KW-0902">Two-component regulatory system</keyword>
<comment type="catalytic activity">
    <reaction evidence="1">
        <text>ATP + protein L-histidine = ADP + protein N-phospho-L-histidine.</text>
        <dbReference type="EC" id="2.7.13.3"/>
    </reaction>
</comment>
<evidence type="ECO:0000256" key="2">
    <source>
        <dbReference type="ARBA" id="ARBA00004236"/>
    </source>
</evidence>
<dbReference type="InterPro" id="IPR000014">
    <property type="entry name" value="PAS"/>
</dbReference>
<evidence type="ECO:0000256" key="10">
    <source>
        <dbReference type="ARBA" id="ARBA00023012"/>
    </source>
</evidence>
<dbReference type="GO" id="GO:0000155">
    <property type="term" value="F:phosphorelay sensor kinase activity"/>
    <property type="evidence" value="ECO:0007669"/>
    <property type="project" value="InterPro"/>
</dbReference>
<dbReference type="EC" id="2.7.13.3" evidence="3"/>
<proteinExistence type="predicted"/>
<dbReference type="CDD" id="cd00082">
    <property type="entry name" value="HisKA"/>
    <property type="match status" value="1"/>
</dbReference>
<dbReference type="CDD" id="cd00130">
    <property type="entry name" value="PAS"/>
    <property type="match status" value="1"/>
</dbReference>
<dbReference type="SUPFAM" id="SSF55874">
    <property type="entry name" value="ATPase domain of HSP90 chaperone/DNA topoisomerase II/histidine kinase"/>
    <property type="match status" value="1"/>
</dbReference>
<organism evidence="16 17">
    <name type="scientific">Acidaminobacter hydrogenoformans DSM 2784</name>
    <dbReference type="NCBI Taxonomy" id="1120920"/>
    <lineage>
        <taxon>Bacteria</taxon>
        <taxon>Bacillati</taxon>
        <taxon>Bacillota</taxon>
        <taxon>Clostridia</taxon>
        <taxon>Peptostreptococcales</taxon>
        <taxon>Acidaminobacteraceae</taxon>
        <taxon>Acidaminobacter</taxon>
    </lineage>
</organism>
<feature type="domain" description="Histidine kinase" evidence="13">
    <location>
        <begin position="367"/>
        <end position="585"/>
    </location>
</feature>
<evidence type="ECO:0000256" key="12">
    <source>
        <dbReference type="SAM" id="Phobius"/>
    </source>
</evidence>
<dbReference type="NCBIfam" id="TIGR00229">
    <property type="entry name" value="sensory_box"/>
    <property type="match status" value="1"/>
</dbReference>
<dbReference type="PANTHER" id="PTHR45453:SF1">
    <property type="entry name" value="PHOSPHATE REGULON SENSOR PROTEIN PHOR"/>
    <property type="match status" value="1"/>
</dbReference>
<dbReference type="FunFam" id="1.10.287.130:FF:000008">
    <property type="entry name" value="Two-component sensor histidine kinase"/>
    <property type="match status" value="1"/>
</dbReference>
<dbReference type="SUPFAM" id="SSF55785">
    <property type="entry name" value="PYP-like sensor domain (PAS domain)"/>
    <property type="match status" value="1"/>
</dbReference>
<keyword evidence="4" id="KW-1003">Cell membrane</keyword>
<dbReference type="InterPro" id="IPR013656">
    <property type="entry name" value="PAS_4"/>
</dbReference>
<evidence type="ECO:0000256" key="5">
    <source>
        <dbReference type="ARBA" id="ARBA00022553"/>
    </source>
</evidence>
<keyword evidence="9" id="KW-0067">ATP-binding</keyword>
<keyword evidence="7" id="KW-0547">Nucleotide-binding</keyword>
<dbReference type="Gene3D" id="6.10.340.10">
    <property type="match status" value="1"/>
</dbReference>
<dbReference type="SUPFAM" id="SSF158472">
    <property type="entry name" value="HAMP domain-like"/>
    <property type="match status" value="1"/>
</dbReference>
<dbReference type="PROSITE" id="PS50109">
    <property type="entry name" value="HIS_KIN"/>
    <property type="match status" value="1"/>
</dbReference>
<feature type="transmembrane region" description="Helical" evidence="12">
    <location>
        <begin position="160"/>
        <end position="183"/>
    </location>
</feature>
<dbReference type="AlphaFoldDB" id="A0A1G5S559"/>
<evidence type="ECO:0000259" key="15">
    <source>
        <dbReference type="PROSITE" id="PS50885"/>
    </source>
</evidence>
<name>A0A1G5S559_9FIRM</name>
<evidence type="ECO:0000256" key="8">
    <source>
        <dbReference type="ARBA" id="ARBA00022777"/>
    </source>
</evidence>
<dbReference type="STRING" id="1120920.SAMN03080599_02843"/>
<dbReference type="InterPro" id="IPR005467">
    <property type="entry name" value="His_kinase_dom"/>
</dbReference>
<evidence type="ECO:0000259" key="14">
    <source>
        <dbReference type="PROSITE" id="PS50112"/>
    </source>
</evidence>
<gene>
    <name evidence="16" type="ORF">SAMN03080599_02843</name>
</gene>
<dbReference type="Pfam" id="PF00512">
    <property type="entry name" value="HisKA"/>
    <property type="match status" value="1"/>
</dbReference>
<dbReference type="InterPro" id="IPR036890">
    <property type="entry name" value="HATPase_C_sf"/>
</dbReference>
<dbReference type="OrthoDB" id="9813151at2"/>
<dbReference type="InterPro" id="IPR003661">
    <property type="entry name" value="HisK_dim/P_dom"/>
</dbReference>
<dbReference type="SMART" id="SM00388">
    <property type="entry name" value="HisKA"/>
    <property type="match status" value="1"/>
</dbReference>
<evidence type="ECO:0000313" key="17">
    <source>
        <dbReference type="Proteomes" id="UP000199208"/>
    </source>
</evidence>
<dbReference type="Pfam" id="PF16736">
    <property type="entry name" value="sCache_like"/>
    <property type="match status" value="1"/>
</dbReference>
<dbReference type="CDD" id="cd06225">
    <property type="entry name" value="HAMP"/>
    <property type="match status" value="1"/>
</dbReference>
<dbReference type="PANTHER" id="PTHR45453">
    <property type="entry name" value="PHOSPHATE REGULON SENSOR PROTEIN PHOR"/>
    <property type="match status" value="1"/>
</dbReference>
<feature type="transmembrane region" description="Helical" evidence="12">
    <location>
        <begin position="6"/>
        <end position="23"/>
    </location>
</feature>
<dbReference type="PRINTS" id="PR00344">
    <property type="entry name" value="BCTRLSENSOR"/>
</dbReference>
<dbReference type="Pfam" id="PF02518">
    <property type="entry name" value="HATPase_c"/>
    <property type="match status" value="1"/>
</dbReference>
<evidence type="ECO:0000259" key="13">
    <source>
        <dbReference type="PROSITE" id="PS50109"/>
    </source>
</evidence>
<dbReference type="GO" id="GO:0016036">
    <property type="term" value="P:cellular response to phosphate starvation"/>
    <property type="evidence" value="ECO:0007669"/>
    <property type="project" value="TreeGrafter"/>
</dbReference>
<dbReference type="Gene3D" id="1.10.287.130">
    <property type="match status" value="1"/>
</dbReference>
<keyword evidence="5" id="KW-0597">Phosphoprotein</keyword>
<feature type="domain" description="HAMP" evidence="15">
    <location>
        <begin position="184"/>
        <end position="236"/>
    </location>
</feature>
<keyword evidence="8 16" id="KW-0418">Kinase</keyword>
<evidence type="ECO:0000256" key="1">
    <source>
        <dbReference type="ARBA" id="ARBA00000085"/>
    </source>
</evidence>
<dbReference type="GO" id="GO:0005886">
    <property type="term" value="C:plasma membrane"/>
    <property type="evidence" value="ECO:0007669"/>
    <property type="project" value="UniProtKB-SubCell"/>
</dbReference>
<evidence type="ECO:0000256" key="6">
    <source>
        <dbReference type="ARBA" id="ARBA00022679"/>
    </source>
</evidence>
<dbReference type="EMBL" id="FMWL01000019">
    <property type="protein sequence ID" value="SCZ81532.1"/>
    <property type="molecule type" value="Genomic_DNA"/>
</dbReference>
<dbReference type="SMART" id="SM00091">
    <property type="entry name" value="PAS"/>
    <property type="match status" value="1"/>
</dbReference>
<keyword evidence="6" id="KW-0808">Transferase</keyword>
<accession>A0A1G5S559</accession>
<keyword evidence="11 12" id="KW-0472">Membrane</keyword>
<evidence type="ECO:0000313" key="16">
    <source>
        <dbReference type="EMBL" id="SCZ81532.1"/>
    </source>
</evidence>
<dbReference type="Pfam" id="PF00672">
    <property type="entry name" value="HAMP"/>
    <property type="match status" value="1"/>
</dbReference>
<dbReference type="InterPro" id="IPR003660">
    <property type="entry name" value="HAMP_dom"/>
</dbReference>
<dbReference type="Proteomes" id="UP000199208">
    <property type="component" value="Unassembled WGS sequence"/>
</dbReference>
<dbReference type="GO" id="GO:0004721">
    <property type="term" value="F:phosphoprotein phosphatase activity"/>
    <property type="evidence" value="ECO:0007669"/>
    <property type="project" value="TreeGrafter"/>
</dbReference>
<dbReference type="PROSITE" id="PS50112">
    <property type="entry name" value="PAS"/>
    <property type="match status" value="1"/>
</dbReference>
<evidence type="ECO:0000256" key="9">
    <source>
        <dbReference type="ARBA" id="ARBA00022840"/>
    </source>
</evidence>
<reference evidence="16 17" key="1">
    <citation type="submission" date="2016-10" db="EMBL/GenBank/DDBJ databases">
        <authorList>
            <person name="de Groot N.N."/>
        </authorList>
    </citation>
    <scope>NUCLEOTIDE SEQUENCE [LARGE SCALE GENOMIC DNA]</scope>
    <source>
        <strain evidence="16 17">DSM 2784</strain>
    </source>
</reference>
<dbReference type="SMART" id="SM00387">
    <property type="entry name" value="HATPase_c"/>
    <property type="match status" value="1"/>
</dbReference>
<dbReference type="InterPro" id="IPR003594">
    <property type="entry name" value="HATPase_dom"/>
</dbReference>
<protein>
    <recommendedName>
        <fullName evidence="3">histidine kinase</fullName>
        <ecNumber evidence="3">2.7.13.3</ecNumber>
    </recommendedName>
</protein>
<sequence>MQKRLFGIFSFIIILTVLFMALMSNSLIRQSYMNGVEERLSSDARYISRLIEMEGGRLELMTEEFRSLSEDLGFRITLIAADGRVLYDSTEPAETLENHGGRPEVEIALAGQVGRSSRVSATIGQELLYVAVPNLTTDSDVAVIRLAVPLKSVDQYTRNLIQIVVGVALVGLAAALMLGYRWIVSLMRPIKELSSATKRIASGYYGEKIYTGTEDEFGELARSFNTMSDELKGKLEETSAQNTQMNAILSSVLNPVIAVDRELRILFINGSAKRIFGAEGLDPRGRFILDFVRSSSVQEALTALMKTNEPTVREIEMTAAGRDVYNVYANPIREFKEGGRSLGVVMIFQDITEIRKLEIMRKQFVANVSHELKTPLTSIKGFVETLRGGAVEDERVRDRFLEIVEVESSRLSELIDDLLVLTDIERRTEDGIYEPIDMKKTIGDVVLMLEDSAASKEIAIQSILPETLPTLHGNPNWFKQMLINLVDNAIKYTPGGGHVTVKVSFDMKEITISVRDNGIGIERDHLGRLFERFYRVDKARSRDVGGTGLGLAIVKHIVLSFGGAISVKSEPGKGSEFTVLLPRTDVGQRVL</sequence>
<dbReference type="GO" id="GO:0005524">
    <property type="term" value="F:ATP binding"/>
    <property type="evidence" value="ECO:0007669"/>
    <property type="project" value="UniProtKB-KW"/>
</dbReference>
<dbReference type="Pfam" id="PF08448">
    <property type="entry name" value="PAS_4"/>
    <property type="match status" value="1"/>
</dbReference>
<evidence type="ECO:0000256" key="7">
    <source>
        <dbReference type="ARBA" id="ARBA00022741"/>
    </source>
</evidence>
<dbReference type="InterPro" id="IPR050351">
    <property type="entry name" value="BphY/WalK/GraS-like"/>
</dbReference>
<dbReference type="CDD" id="cd00075">
    <property type="entry name" value="HATPase"/>
    <property type="match status" value="1"/>
</dbReference>
<dbReference type="InterPro" id="IPR031967">
    <property type="entry name" value="PhoR_single_Cache-like_dom"/>
</dbReference>
<dbReference type="InterPro" id="IPR035965">
    <property type="entry name" value="PAS-like_dom_sf"/>
</dbReference>
<dbReference type="FunFam" id="3.30.565.10:FF:000023">
    <property type="entry name" value="PAS domain-containing sensor histidine kinase"/>
    <property type="match status" value="1"/>
</dbReference>
<evidence type="ECO:0000256" key="3">
    <source>
        <dbReference type="ARBA" id="ARBA00012438"/>
    </source>
</evidence>
<evidence type="ECO:0000256" key="11">
    <source>
        <dbReference type="ARBA" id="ARBA00023136"/>
    </source>
</evidence>
<comment type="subcellular location">
    <subcellularLocation>
        <location evidence="2">Cell membrane</location>
    </subcellularLocation>
</comment>
<dbReference type="NCBIfam" id="NF046044">
    <property type="entry name" value="PnpS"/>
    <property type="match status" value="1"/>
</dbReference>
<keyword evidence="17" id="KW-1185">Reference proteome</keyword>
<dbReference type="SUPFAM" id="SSF47384">
    <property type="entry name" value="Homodimeric domain of signal transducing histidine kinase"/>
    <property type="match status" value="1"/>
</dbReference>
<keyword evidence="12" id="KW-1133">Transmembrane helix</keyword>
<dbReference type="InterPro" id="IPR004358">
    <property type="entry name" value="Sig_transdc_His_kin-like_C"/>
</dbReference>
<evidence type="ECO:0000256" key="4">
    <source>
        <dbReference type="ARBA" id="ARBA00022475"/>
    </source>
</evidence>
<dbReference type="Gene3D" id="3.30.565.10">
    <property type="entry name" value="Histidine kinase-like ATPase, C-terminal domain"/>
    <property type="match status" value="1"/>
</dbReference>
<feature type="domain" description="PAS" evidence="14">
    <location>
        <begin position="241"/>
        <end position="311"/>
    </location>
</feature>
<dbReference type="PROSITE" id="PS50885">
    <property type="entry name" value="HAMP"/>
    <property type="match status" value="1"/>
</dbReference>
<dbReference type="InterPro" id="IPR036097">
    <property type="entry name" value="HisK_dim/P_sf"/>
</dbReference>
<dbReference type="SMART" id="SM00304">
    <property type="entry name" value="HAMP"/>
    <property type="match status" value="1"/>
</dbReference>
<keyword evidence="12" id="KW-0812">Transmembrane</keyword>